<accession>A0A8J6XW71</accession>
<keyword evidence="2" id="KW-0444">Lipid biosynthesis</keyword>
<keyword evidence="3" id="KW-0808">Transferase</keyword>
<name>A0A8J6XW71_9BACT</name>
<dbReference type="PANTHER" id="PTHR37323">
    <property type="entry name" value="GCN5-RELATED N-ACETYLTRANSFERASE"/>
    <property type="match status" value="1"/>
</dbReference>
<gene>
    <name evidence="6" type="ORF">IFK94_04815</name>
</gene>
<dbReference type="Proteomes" id="UP000648239">
    <property type="component" value="Unassembled WGS sequence"/>
</dbReference>
<dbReference type="Gene3D" id="3.40.630.30">
    <property type="match status" value="1"/>
</dbReference>
<evidence type="ECO:0000313" key="6">
    <source>
        <dbReference type="EMBL" id="MBD3867431.1"/>
    </source>
</evidence>
<evidence type="ECO:0000256" key="4">
    <source>
        <dbReference type="ARBA" id="ARBA00023098"/>
    </source>
</evidence>
<dbReference type="InterPro" id="IPR052351">
    <property type="entry name" value="Ornithine_N-alpha-AT"/>
</dbReference>
<dbReference type="PANTHER" id="PTHR37323:SF1">
    <property type="entry name" value="L-ORNITHINE N(ALPHA)-ACYLTRANSFERASE"/>
    <property type="match status" value="1"/>
</dbReference>
<proteinExistence type="predicted"/>
<evidence type="ECO:0000256" key="3">
    <source>
        <dbReference type="ARBA" id="ARBA00022679"/>
    </source>
</evidence>
<evidence type="ECO:0000256" key="5">
    <source>
        <dbReference type="ARBA" id="ARBA00023315"/>
    </source>
</evidence>
<dbReference type="EMBL" id="JACXWD010000010">
    <property type="protein sequence ID" value="MBD3867431.1"/>
    <property type="molecule type" value="Genomic_DNA"/>
</dbReference>
<organism evidence="6 7">
    <name type="scientific">Candidatus Polarisedimenticola svalbardensis</name>
    <dbReference type="NCBI Taxonomy" id="2886004"/>
    <lineage>
        <taxon>Bacteria</taxon>
        <taxon>Pseudomonadati</taxon>
        <taxon>Acidobacteriota</taxon>
        <taxon>Candidatus Polarisedimenticolia</taxon>
        <taxon>Candidatus Polarisedimenticolales</taxon>
        <taxon>Candidatus Polarisedimenticolaceae</taxon>
        <taxon>Candidatus Polarisedimenticola</taxon>
    </lineage>
</organism>
<dbReference type="InterPro" id="IPR016181">
    <property type="entry name" value="Acyl_CoA_acyltransferase"/>
</dbReference>
<dbReference type="AlphaFoldDB" id="A0A8J6XW71"/>
<evidence type="ECO:0000313" key="7">
    <source>
        <dbReference type="Proteomes" id="UP000648239"/>
    </source>
</evidence>
<dbReference type="SUPFAM" id="SSF55729">
    <property type="entry name" value="Acyl-CoA N-acyltransferases (Nat)"/>
    <property type="match status" value="1"/>
</dbReference>
<dbReference type="GO" id="GO:0016746">
    <property type="term" value="F:acyltransferase activity"/>
    <property type="evidence" value="ECO:0007669"/>
    <property type="project" value="UniProtKB-KW"/>
</dbReference>
<comment type="pathway">
    <text evidence="1">Lipid metabolism.</text>
</comment>
<evidence type="ECO:0000256" key="2">
    <source>
        <dbReference type="ARBA" id="ARBA00022516"/>
    </source>
</evidence>
<dbReference type="Pfam" id="PF13444">
    <property type="entry name" value="Acetyltransf_5"/>
    <property type="match status" value="1"/>
</dbReference>
<evidence type="ECO:0000256" key="1">
    <source>
        <dbReference type="ARBA" id="ARBA00005189"/>
    </source>
</evidence>
<dbReference type="GO" id="GO:0006629">
    <property type="term" value="P:lipid metabolic process"/>
    <property type="evidence" value="ECO:0007669"/>
    <property type="project" value="UniProtKB-KW"/>
</dbReference>
<sequence length="267" mass="30206">MESESASGTGFPHIPECRPDQPLVEGKYCVKFASTQEEYEAALRLRFEVFNLELGEGLAGSFESGKDQDRYDPFFHHLIVEDTEAGLIVGTYRMQTFEMADSGAGFYSNDEFDLDGLPPDVRSGSVEIGRASVALPYRNRQVLFLLWKGLAQYLSFNRKRYFFGCCSITSQDAMEGLAVHRHIEESGLVHPSLRVECRPGFACQPEEGVPPFQGTATIPPLFKLYLRYGSRVVSPPVLDREFKTIDWLVLFDFEDLAPHSRKLFFGY</sequence>
<protein>
    <submittedName>
        <fullName evidence="6">GNAT family N-acetyltransferase</fullName>
    </submittedName>
</protein>
<comment type="caution">
    <text evidence="6">The sequence shown here is derived from an EMBL/GenBank/DDBJ whole genome shotgun (WGS) entry which is preliminary data.</text>
</comment>
<reference evidence="6 7" key="1">
    <citation type="submission" date="2020-08" db="EMBL/GenBank/DDBJ databases">
        <title>Acidobacteriota in marine sediments use diverse sulfur dissimilation pathways.</title>
        <authorList>
            <person name="Wasmund K."/>
        </authorList>
    </citation>
    <scope>NUCLEOTIDE SEQUENCE [LARGE SCALE GENOMIC DNA]</scope>
    <source>
        <strain evidence="6">MAG AM4</strain>
    </source>
</reference>
<keyword evidence="5" id="KW-0012">Acyltransferase</keyword>
<keyword evidence="4" id="KW-0443">Lipid metabolism</keyword>